<organism evidence="1 2">
    <name type="scientific">Plasmodium falciparum Vietnam Oak-Knoll</name>
    <name type="common">FVO</name>
    <dbReference type="NCBI Taxonomy" id="1036723"/>
    <lineage>
        <taxon>Eukaryota</taxon>
        <taxon>Sar</taxon>
        <taxon>Alveolata</taxon>
        <taxon>Apicomplexa</taxon>
        <taxon>Aconoidasida</taxon>
        <taxon>Haemosporida</taxon>
        <taxon>Plasmodiidae</taxon>
        <taxon>Plasmodium</taxon>
        <taxon>Plasmodium (Laverania)</taxon>
    </lineage>
</organism>
<evidence type="ECO:0000313" key="2">
    <source>
        <dbReference type="Proteomes" id="UP000030690"/>
    </source>
</evidence>
<dbReference type="EMBL" id="KI925025">
    <property type="protein sequence ID" value="ETW20200.1"/>
    <property type="molecule type" value="Genomic_DNA"/>
</dbReference>
<name>A0A024VDG0_PLAFA</name>
<reference evidence="1 2" key="2">
    <citation type="submission" date="2013-02" db="EMBL/GenBank/DDBJ databases">
        <title>The Genome Sequence of Plasmodium falciparum Vietnam Oak-Knoll (FVO).</title>
        <authorList>
            <consortium name="The Broad Institute Genome Sequencing Platform"/>
            <consortium name="The Broad Institute Genome Sequencing Center for Infectious Disease"/>
            <person name="Neafsey D."/>
            <person name="Cheeseman I."/>
            <person name="Volkman S."/>
            <person name="Adams J."/>
            <person name="Walker B."/>
            <person name="Young S.K."/>
            <person name="Zeng Q."/>
            <person name="Gargeya S."/>
            <person name="Fitzgerald M."/>
            <person name="Haas B."/>
            <person name="Abouelleil A."/>
            <person name="Alvarado L."/>
            <person name="Arachchi H.M."/>
            <person name="Berlin A.M."/>
            <person name="Chapman S.B."/>
            <person name="Dewar J."/>
            <person name="Goldberg J."/>
            <person name="Griggs A."/>
            <person name="Gujja S."/>
            <person name="Hansen M."/>
            <person name="Howarth C."/>
            <person name="Imamovic A."/>
            <person name="Larimer J."/>
            <person name="McCowan C."/>
            <person name="Murphy C."/>
            <person name="Neiman D."/>
            <person name="Pearson M."/>
            <person name="Priest M."/>
            <person name="Roberts A."/>
            <person name="Saif S."/>
            <person name="Shea T."/>
            <person name="Sisk P."/>
            <person name="Sykes S."/>
            <person name="Wortman J."/>
            <person name="Nusbaum C."/>
            <person name="Birren B."/>
        </authorList>
    </citation>
    <scope>NUCLEOTIDE SEQUENCE [LARGE SCALE GENOMIC DNA]</scope>
    <source>
        <strain evidence="2">Vietnam Oak-Knoll (FVO)</strain>
    </source>
</reference>
<protein>
    <submittedName>
        <fullName evidence="1">Uncharacterized protein</fullName>
    </submittedName>
</protein>
<sequence length="77" mass="9413">MQNHTLKYNSLPDNKIENKKYFETSFLKNREEIILQCIVMFSKIFCNIIERRIIYFLKGYYYNLCQIERFTSILSLS</sequence>
<proteinExistence type="predicted"/>
<evidence type="ECO:0000313" key="1">
    <source>
        <dbReference type="EMBL" id="ETW20200.1"/>
    </source>
</evidence>
<reference evidence="1 2" key="1">
    <citation type="submission" date="2013-02" db="EMBL/GenBank/DDBJ databases">
        <title>The Genome Annotation of Plasmodium falciparum Vietnam Oak-Knoll (FVO).</title>
        <authorList>
            <consortium name="The Broad Institute Genome Sequencing Platform"/>
            <consortium name="The Broad Institute Genome Sequencing Center for Infectious Disease"/>
            <person name="Neafsey D."/>
            <person name="Hoffman S."/>
            <person name="Volkman S."/>
            <person name="Rosenthal P."/>
            <person name="Walker B."/>
            <person name="Young S.K."/>
            <person name="Zeng Q."/>
            <person name="Gargeya S."/>
            <person name="Fitzgerald M."/>
            <person name="Haas B."/>
            <person name="Abouelleil A."/>
            <person name="Allen A.W."/>
            <person name="Alvarado L."/>
            <person name="Arachchi H.M."/>
            <person name="Berlin A.M."/>
            <person name="Chapman S.B."/>
            <person name="Gainer-Dewar J."/>
            <person name="Goldberg J."/>
            <person name="Griggs A."/>
            <person name="Gujja S."/>
            <person name="Hansen M."/>
            <person name="Howarth C."/>
            <person name="Imamovic A."/>
            <person name="Ireland A."/>
            <person name="Larimer J."/>
            <person name="McCowan C."/>
            <person name="Murphy C."/>
            <person name="Pearson M."/>
            <person name="Poon T.W."/>
            <person name="Priest M."/>
            <person name="Roberts A."/>
            <person name="Saif S."/>
            <person name="Shea T."/>
            <person name="Sisk P."/>
            <person name="Sykes S."/>
            <person name="Wortman J."/>
            <person name="Nusbaum C."/>
            <person name="Birren B."/>
        </authorList>
    </citation>
    <scope>NUCLEOTIDE SEQUENCE [LARGE SCALE GENOMIC DNA]</scope>
    <source>
        <strain evidence="2">Vietnam Oak-Knoll (FVO)</strain>
    </source>
</reference>
<dbReference type="Proteomes" id="UP000030690">
    <property type="component" value="Unassembled WGS sequence"/>
</dbReference>
<accession>A0A024VDG0</accession>
<gene>
    <name evidence="1" type="ORF">PFFVO_01102</name>
</gene>
<dbReference type="AlphaFoldDB" id="A0A024VDG0"/>